<dbReference type="AlphaFoldDB" id="A0A1D3K7M5"/>
<accession>A0A1D3K7M5</accession>
<evidence type="ECO:0008006" key="4">
    <source>
        <dbReference type="Google" id="ProtNLM"/>
    </source>
</evidence>
<dbReference type="PANTHER" id="PTHR43628:SF1">
    <property type="entry name" value="CHITIN SYNTHASE REGULATORY FACTOR 2-RELATED"/>
    <property type="match status" value="1"/>
</dbReference>
<reference evidence="3" key="1">
    <citation type="submission" date="2016-07" db="EMBL/GenBank/DDBJ databases">
        <authorList>
            <person name="Florea S."/>
            <person name="Webb J.S."/>
            <person name="Jaromczyk J."/>
            <person name="Schardl C.L."/>
        </authorList>
    </citation>
    <scope>NUCLEOTIDE SEQUENCE [LARGE SCALE GENOMIC DNA]</scope>
    <source>
        <strain evidence="3">1YdBTEX2</strain>
    </source>
</reference>
<dbReference type="InterPro" id="IPR006597">
    <property type="entry name" value="Sel1-like"/>
</dbReference>
<dbReference type="InterPro" id="IPR011990">
    <property type="entry name" value="TPR-like_helical_dom_sf"/>
</dbReference>
<gene>
    <name evidence="2" type="ORF">PVE_R2G0287</name>
</gene>
<dbReference type="SMART" id="SM00671">
    <property type="entry name" value="SEL1"/>
    <property type="match status" value="2"/>
</dbReference>
<sequence length="396" mass="42020">MSFPRLPLCILTAAVIAGCSSSPRPMSSANPFDEPLAAPEVLKSAPRQQTVPVPVSTQAPPNQLDLRVDTPVQPVESDVQVYAVDEVPFSSVAVPALSDESSGPVSLGQTQTAAASSQAEEVLQEARRVGRAGDVAGQLSLLEQSGYMGNPDAFYELAKIYLTGIGVEKAPDAAVGYLNSAMNLGHSEATRVLGWLYVMGSGVGKDVAYGEILLAKAAETSVRAKREFGMALANQRVPHLNDMERGLEYLKSASEAGDTEAAKAFEAAFTAKPASAGEPAPTTVLNEVAATTMRSDEARPRQAIRDGGDELEQLGRTGDTSAIYQYALNLSLGRIRTQGDPQFKAYCWYSVAATRGYKPAREEVRSLAGVRTLADKKYPGRMDACIAELNAAIDGY</sequence>
<dbReference type="Proteomes" id="UP000245431">
    <property type="component" value="Chromosome PVE_r2"/>
</dbReference>
<protein>
    <recommendedName>
        <fullName evidence="4">Sel1 repeat family protein</fullName>
    </recommendedName>
</protein>
<dbReference type="Pfam" id="PF08238">
    <property type="entry name" value="Sel1"/>
    <property type="match status" value="3"/>
</dbReference>
<dbReference type="InterPro" id="IPR052945">
    <property type="entry name" value="Mitotic_Regulator"/>
</dbReference>
<dbReference type="EMBL" id="LT599584">
    <property type="protein sequence ID" value="SBW84317.1"/>
    <property type="molecule type" value="Genomic_DNA"/>
</dbReference>
<organism evidence="2 3">
    <name type="scientific">Pseudomonas veronii 1YdBTEX2</name>
    <dbReference type="NCBI Taxonomy" id="1295141"/>
    <lineage>
        <taxon>Bacteria</taxon>
        <taxon>Pseudomonadati</taxon>
        <taxon>Pseudomonadota</taxon>
        <taxon>Gammaproteobacteria</taxon>
        <taxon>Pseudomonadales</taxon>
        <taxon>Pseudomonadaceae</taxon>
        <taxon>Pseudomonas</taxon>
    </lineage>
</organism>
<feature type="region of interest" description="Disordered" evidence="1">
    <location>
        <begin position="46"/>
        <end position="65"/>
    </location>
</feature>
<feature type="compositionally biased region" description="Polar residues" evidence="1">
    <location>
        <begin position="46"/>
        <end position="61"/>
    </location>
</feature>
<evidence type="ECO:0000313" key="3">
    <source>
        <dbReference type="Proteomes" id="UP000245431"/>
    </source>
</evidence>
<evidence type="ECO:0000256" key="1">
    <source>
        <dbReference type="SAM" id="MobiDB-lite"/>
    </source>
</evidence>
<dbReference type="Gene3D" id="1.25.40.10">
    <property type="entry name" value="Tetratricopeptide repeat domain"/>
    <property type="match status" value="1"/>
</dbReference>
<name>A0A1D3K7M5_PSEVE</name>
<dbReference type="SUPFAM" id="SSF81901">
    <property type="entry name" value="HCP-like"/>
    <property type="match status" value="1"/>
</dbReference>
<dbReference type="PROSITE" id="PS51257">
    <property type="entry name" value="PROKAR_LIPOPROTEIN"/>
    <property type="match status" value="1"/>
</dbReference>
<proteinExistence type="predicted"/>
<evidence type="ECO:0000313" key="2">
    <source>
        <dbReference type="EMBL" id="SBW84317.1"/>
    </source>
</evidence>
<dbReference type="PANTHER" id="PTHR43628">
    <property type="entry name" value="ACTIVATOR OF C KINASE PROTEIN 1-RELATED"/>
    <property type="match status" value="1"/>
</dbReference>